<feature type="domain" description="Alcohol dehydrogenase iron-type/glycerol dehydrogenase GldA" evidence="2">
    <location>
        <begin position="41"/>
        <end position="144"/>
    </location>
</feature>
<protein>
    <submittedName>
        <fullName evidence="3">Fe-containing alcohol dehydrogenase</fullName>
    </submittedName>
</protein>
<comment type="caution">
    <text evidence="3">The sequence shown here is derived from an EMBL/GenBank/DDBJ whole genome shotgun (WGS) entry which is preliminary data.</text>
</comment>
<proteinExistence type="predicted"/>
<evidence type="ECO:0000259" key="2">
    <source>
        <dbReference type="Pfam" id="PF00465"/>
    </source>
</evidence>
<keyword evidence="4" id="KW-1185">Reference proteome</keyword>
<dbReference type="Pfam" id="PF00465">
    <property type="entry name" value="Fe-ADH"/>
    <property type="match status" value="1"/>
</dbReference>
<evidence type="ECO:0000256" key="1">
    <source>
        <dbReference type="ARBA" id="ARBA00023002"/>
    </source>
</evidence>
<keyword evidence="1" id="KW-0560">Oxidoreductase</keyword>
<gene>
    <name evidence="3" type="ORF">JOL62DRAFT_599925</name>
</gene>
<dbReference type="InterPro" id="IPR039697">
    <property type="entry name" value="Alcohol_dehydrogenase_Fe"/>
</dbReference>
<dbReference type="SUPFAM" id="SSF56796">
    <property type="entry name" value="Dehydroquinate synthase-like"/>
    <property type="match status" value="1"/>
</dbReference>
<organism evidence="3 4">
    <name type="scientific">Phyllosticta paracitricarpa</name>
    <dbReference type="NCBI Taxonomy" id="2016321"/>
    <lineage>
        <taxon>Eukaryota</taxon>
        <taxon>Fungi</taxon>
        <taxon>Dikarya</taxon>
        <taxon>Ascomycota</taxon>
        <taxon>Pezizomycotina</taxon>
        <taxon>Dothideomycetes</taxon>
        <taxon>Dothideomycetes incertae sedis</taxon>
        <taxon>Botryosphaeriales</taxon>
        <taxon>Phyllostictaceae</taxon>
        <taxon>Phyllosticta</taxon>
    </lineage>
</organism>
<evidence type="ECO:0000313" key="4">
    <source>
        <dbReference type="Proteomes" id="UP001367316"/>
    </source>
</evidence>
<dbReference type="Proteomes" id="UP001367316">
    <property type="component" value="Unassembled WGS sequence"/>
</dbReference>
<accession>A0ABR1MVK6</accession>
<dbReference type="Gene3D" id="3.40.50.1970">
    <property type="match status" value="1"/>
</dbReference>
<dbReference type="PANTHER" id="PTHR11496:SF107">
    <property type="entry name" value="ALCOHOL DEHYDROGENASE, PUTATIVE (AFU_ORTHOLOGUE AFUA_1G06800)-RELATED"/>
    <property type="match status" value="1"/>
</dbReference>
<sequence>MTRHNGKAQWFTRKKHLTALEIITLPFEGQSHPVVSHGLPFEQACAKHVDRDFRASRVYVLASGTLARTTNVVRKLQEALGDDVVGVQDGMTPHTLWSECIEVTKVTKEANADLLITLGGESLIDAAKIVSLLSGGEYSDHAGGTNDETHHKHVFYHAGAPLGPRPVVLDPELVTTTPQRFWLSSGVRAIDHCARLQCQFGVVDAMAGCKVGAPLCASHGIGHQLGPLGVGHGGISCNLLPAQSVEPLVDIPAKQHIVLDVRLGLDVTAQLFHQHGLRQGETPLAKCLDVILRGLGMPRRLADFGVGVQEQLDKMAKNSLKDRWCLTNAVPLGSKEMVREILDSCSPKLV</sequence>
<name>A0ABR1MVK6_9PEZI</name>
<evidence type="ECO:0000313" key="3">
    <source>
        <dbReference type="EMBL" id="KAK7606992.1"/>
    </source>
</evidence>
<dbReference type="Gene3D" id="1.20.1090.10">
    <property type="entry name" value="Dehydroquinate synthase-like - alpha domain"/>
    <property type="match status" value="1"/>
</dbReference>
<dbReference type="EMBL" id="JBBPBF010000040">
    <property type="protein sequence ID" value="KAK7606992.1"/>
    <property type="molecule type" value="Genomic_DNA"/>
</dbReference>
<reference evidence="3 4" key="1">
    <citation type="submission" date="2024-04" db="EMBL/GenBank/DDBJ databases">
        <title>Phyllosticta paracitricarpa is synonymous to the EU quarantine fungus P. citricarpa based on phylogenomic analyses.</title>
        <authorList>
            <consortium name="Lawrence Berkeley National Laboratory"/>
            <person name="Van ingen-buijs V.A."/>
            <person name="Van westerhoven A.C."/>
            <person name="Haridas S."/>
            <person name="Skiadas P."/>
            <person name="Martin F."/>
            <person name="Groenewald J.Z."/>
            <person name="Crous P.W."/>
            <person name="Seidl M.F."/>
        </authorList>
    </citation>
    <scope>NUCLEOTIDE SEQUENCE [LARGE SCALE GENOMIC DNA]</scope>
    <source>
        <strain evidence="3 4">CBS 141358</strain>
    </source>
</reference>
<dbReference type="InterPro" id="IPR001670">
    <property type="entry name" value="ADH_Fe/GldA"/>
</dbReference>
<dbReference type="PANTHER" id="PTHR11496">
    <property type="entry name" value="ALCOHOL DEHYDROGENASE"/>
    <property type="match status" value="1"/>
</dbReference>